<feature type="region of interest" description="Disordered" evidence="1">
    <location>
        <begin position="192"/>
        <end position="247"/>
    </location>
</feature>
<dbReference type="AlphaFoldDB" id="A0A2K1KBD8"/>
<keyword evidence="2" id="KW-0812">Transmembrane</keyword>
<dbReference type="Gramene" id="Pp3c7_11540V3.1">
    <property type="protein sequence ID" value="Pp3c7_11540V3.1"/>
    <property type="gene ID" value="Pp3c7_11540"/>
</dbReference>
<dbReference type="PROSITE" id="PS51257">
    <property type="entry name" value="PROKAR_LIPOPROTEIN"/>
    <property type="match status" value="1"/>
</dbReference>
<organism evidence="3">
    <name type="scientific">Physcomitrium patens</name>
    <name type="common">Spreading-leaved earth moss</name>
    <name type="synonym">Physcomitrella patens</name>
    <dbReference type="NCBI Taxonomy" id="3218"/>
    <lineage>
        <taxon>Eukaryota</taxon>
        <taxon>Viridiplantae</taxon>
        <taxon>Streptophyta</taxon>
        <taxon>Embryophyta</taxon>
        <taxon>Bryophyta</taxon>
        <taxon>Bryophytina</taxon>
        <taxon>Bryopsida</taxon>
        <taxon>Funariidae</taxon>
        <taxon>Funariales</taxon>
        <taxon>Funariaceae</taxon>
        <taxon>Physcomitrium</taxon>
    </lineage>
</organism>
<evidence type="ECO:0000256" key="1">
    <source>
        <dbReference type="SAM" id="MobiDB-lite"/>
    </source>
</evidence>
<name>A0A2K1KBD8_PHYPA</name>
<feature type="compositionally biased region" description="Low complexity" evidence="1">
    <location>
        <begin position="224"/>
        <end position="233"/>
    </location>
</feature>
<proteinExistence type="predicted"/>
<dbReference type="EnsemblPlants" id="Pp3c7_11540V3.1">
    <property type="protein sequence ID" value="Pp3c7_11540V3.1"/>
    <property type="gene ID" value="Pp3c7_11540"/>
</dbReference>
<evidence type="ECO:0000256" key="2">
    <source>
        <dbReference type="SAM" id="Phobius"/>
    </source>
</evidence>
<gene>
    <name evidence="3" type="ORF">PHYPA_010276</name>
</gene>
<reference evidence="4" key="3">
    <citation type="submission" date="2020-12" db="UniProtKB">
        <authorList>
            <consortium name="EnsemblPlants"/>
        </authorList>
    </citation>
    <scope>IDENTIFICATION</scope>
</reference>
<reference evidence="3 5" key="2">
    <citation type="journal article" date="2018" name="Plant J.">
        <title>The Physcomitrella patens chromosome-scale assembly reveals moss genome structure and evolution.</title>
        <authorList>
            <person name="Lang D."/>
            <person name="Ullrich K.K."/>
            <person name="Murat F."/>
            <person name="Fuchs J."/>
            <person name="Jenkins J."/>
            <person name="Haas F.B."/>
            <person name="Piednoel M."/>
            <person name="Gundlach H."/>
            <person name="Van Bel M."/>
            <person name="Meyberg R."/>
            <person name="Vives C."/>
            <person name="Morata J."/>
            <person name="Symeonidi A."/>
            <person name="Hiss M."/>
            <person name="Muchero W."/>
            <person name="Kamisugi Y."/>
            <person name="Saleh O."/>
            <person name="Blanc G."/>
            <person name="Decker E.L."/>
            <person name="van Gessel N."/>
            <person name="Grimwood J."/>
            <person name="Hayes R.D."/>
            <person name="Graham S.W."/>
            <person name="Gunter L.E."/>
            <person name="McDaniel S.F."/>
            <person name="Hoernstein S.N.W."/>
            <person name="Larsson A."/>
            <person name="Li F.W."/>
            <person name="Perroud P.F."/>
            <person name="Phillips J."/>
            <person name="Ranjan P."/>
            <person name="Rokshar D.S."/>
            <person name="Rothfels C.J."/>
            <person name="Schneider L."/>
            <person name="Shu S."/>
            <person name="Stevenson D.W."/>
            <person name="Thummler F."/>
            <person name="Tillich M."/>
            <person name="Villarreal Aguilar J.C."/>
            <person name="Widiez T."/>
            <person name="Wong G.K."/>
            <person name="Wymore A."/>
            <person name="Zhang Y."/>
            <person name="Zimmer A.D."/>
            <person name="Quatrano R.S."/>
            <person name="Mayer K.F.X."/>
            <person name="Goodstein D."/>
            <person name="Casacuberta J.M."/>
            <person name="Vandepoele K."/>
            <person name="Reski R."/>
            <person name="Cuming A.C."/>
            <person name="Tuskan G.A."/>
            <person name="Maumus F."/>
            <person name="Salse J."/>
            <person name="Schmutz J."/>
            <person name="Rensing S.A."/>
        </authorList>
    </citation>
    <scope>NUCLEOTIDE SEQUENCE [LARGE SCALE GENOMIC DNA]</scope>
    <source>
        <strain evidence="4 5">cv. Gransden 2004</strain>
    </source>
</reference>
<keyword evidence="2" id="KW-1133">Transmembrane helix</keyword>
<evidence type="ECO:0000313" key="3">
    <source>
        <dbReference type="EMBL" id="PNR51090.1"/>
    </source>
</evidence>
<protein>
    <submittedName>
        <fullName evidence="3 4">Uncharacterized protein</fullName>
    </submittedName>
</protein>
<keyword evidence="2" id="KW-0472">Membrane</keyword>
<evidence type="ECO:0000313" key="5">
    <source>
        <dbReference type="Proteomes" id="UP000006727"/>
    </source>
</evidence>
<dbReference type="Proteomes" id="UP000006727">
    <property type="component" value="Chromosome 7"/>
</dbReference>
<dbReference type="InParanoid" id="A0A2K1KBD8"/>
<dbReference type="PANTHER" id="PTHR33294">
    <property type="entry name" value="AWPM-19-LIKE FAMILY PROTEIN"/>
    <property type="match status" value="1"/>
</dbReference>
<dbReference type="Pfam" id="PF05512">
    <property type="entry name" value="AWPM-19"/>
    <property type="match status" value="1"/>
</dbReference>
<keyword evidence="5" id="KW-1185">Reference proteome</keyword>
<dbReference type="PANTHER" id="PTHR33294:SF5">
    <property type="entry name" value="AWPM-19-LIKE FAMILY PROTEIN"/>
    <property type="match status" value="1"/>
</dbReference>
<sequence length="247" mass="25354">MGLVVVRGGVAWRAPLLLVNCVLYGVGACLAGWGFNQNINSHNAIGENLVGDYVTTWFLPAALLSCVVGLASVLAGVSHAAALSSNSLAVATTISLLAWLLDLLAMGFAAKEIDVSGGLRPRRLGQKILEVFVIVVAILELLNLWSLHNNTALAGVIGVESGLDHQHQWSPTNVLLARAGMLHGVGAAAAAAGGGSHASTNRSHHHHHHLPAAGGGGGDGGGQQLLHLHPNGHIYAHGHSPPPLSPC</sequence>
<feature type="transmembrane region" description="Helical" evidence="2">
    <location>
        <begin position="88"/>
        <end position="108"/>
    </location>
</feature>
<dbReference type="EMBL" id="ABEU02000007">
    <property type="protein sequence ID" value="PNR51090.1"/>
    <property type="molecule type" value="Genomic_DNA"/>
</dbReference>
<evidence type="ECO:0000313" key="4">
    <source>
        <dbReference type="EnsemblPlants" id="Pp3c7_11540V3.1"/>
    </source>
</evidence>
<feature type="compositionally biased region" description="Gly residues" evidence="1">
    <location>
        <begin position="213"/>
        <end position="223"/>
    </location>
</feature>
<accession>A0A2K1KBD8</accession>
<feature type="transmembrane region" description="Helical" evidence="2">
    <location>
        <begin position="128"/>
        <end position="147"/>
    </location>
</feature>
<feature type="transmembrane region" description="Helical" evidence="2">
    <location>
        <begin position="12"/>
        <end position="36"/>
    </location>
</feature>
<feature type="transmembrane region" description="Helical" evidence="2">
    <location>
        <begin position="57"/>
        <end position="82"/>
    </location>
</feature>
<dbReference type="InterPro" id="IPR008390">
    <property type="entry name" value="AWPM-19"/>
</dbReference>
<reference evidence="3 5" key="1">
    <citation type="journal article" date="2008" name="Science">
        <title>The Physcomitrella genome reveals evolutionary insights into the conquest of land by plants.</title>
        <authorList>
            <person name="Rensing S."/>
            <person name="Lang D."/>
            <person name="Zimmer A."/>
            <person name="Terry A."/>
            <person name="Salamov A."/>
            <person name="Shapiro H."/>
            <person name="Nishiyama T."/>
            <person name="Perroud P.-F."/>
            <person name="Lindquist E."/>
            <person name="Kamisugi Y."/>
            <person name="Tanahashi T."/>
            <person name="Sakakibara K."/>
            <person name="Fujita T."/>
            <person name="Oishi K."/>
            <person name="Shin-I T."/>
            <person name="Kuroki Y."/>
            <person name="Toyoda A."/>
            <person name="Suzuki Y."/>
            <person name="Hashimoto A."/>
            <person name="Yamaguchi K."/>
            <person name="Sugano A."/>
            <person name="Kohara Y."/>
            <person name="Fujiyama A."/>
            <person name="Anterola A."/>
            <person name="Aoki S."/>
            <person name="Ashton N."/>
            <person name="Barbazuk W.B."/>
            <person name="Barker E."/>
            <person name="Bennetzen J."/>
            <person name="Bezanilla M."/>
            <person name="Blankenship R."/>
            <person name="Cho S.H."/>
            <person name="Dutcher S."/>
            <person name="Estelle M."/>
            <person name="Fawcett J.A."/>
            <person name="Gundlach H."/>
            <person name="Hanada K."/>
            <person name="Heyl A."/>
            <person name="Hicks K.A."/>
            <person name="Hugh J."/>
            <person name="Lohr M."/>
            <person name="Mayer K."/>
            <person name="Melkozernov A."/>
            <person name="Murata T."/>
            <person name="Nelson D."/>
            <person name="Pils B."/>
            <person name="Prigge M."/>
            <person name="Reiss B."/>
            <person name="Renner T."/>
            <person name="Rombauts S."/>
            <person name="Rushton P."/>
            <person name="Sanderfoot A."/>
            <person name="Schween G."/>
            <person name="Shiu S.-H."/>
            <person name="Stueber K."/>
            <person name="Theodoulou F.L."/>
            <person name="Tu H."/>
            <person name="Van de Peer Y."/>
            <person name="Verrier P.J."/>
            <person name="Waters E."/>
            <person name="Wood A."/>
            <person name="Yang L."/>
            <person name="Cove D."/>
            <person name="Cuming A."/>
            <person name="Hasebe M."/>
            <person name="Lucas S."/>
            <person name="Mishler D.B."/>
            <person name="Reski R."/>
            <person name="Grigoriev I."/>
            <person name="Quatrano R.S."/>
            <person name="Boore J.L."/>
        </authorList>
    </citation>
    <scope>NUCLEOTIDE SEQUENCE [LARGE SCALE GENOMIC DNA]</scope>
    <source>
        <strain evidence="4 5">cv. Gransden 2004</strain>
    </source>
</reference>